<dbReference type="EC" id="5.6.2.4" evidence="8"/>
<keyword evidence="6" id="KW-0413">Isomerase</keyword>
<dbReference type="GO" id="GO:0043138">
    <property type="term" value="F:3'-5' DNA helicase activity"/>
    <property type="evidence" value="ECO:0007669"/>
    <property type="project" value="UniProtKB-EC"/>
</dbReference>
<dbReference type="PANTHER" id="PTHR11070:SF63">
    <property type="entry name" value="DNA HELICASE IV"/>
    <property type="match status" value="1"/>
</dbReference>
<dbReference type="GO" id="GO:0005829">
    <property type="term" value="C:cytosol"/>
    <property type="evidence" value="ECO:0007669"/>
    <property type="project" value="TreeGrafter"/>
</dbReference>
<comment type="caution">
    <text evidence="12">The sequence shown here is derived from an EMBL/GenBank/DDBJ whole genome shotgun (WGS) entry which is preliminary data.</text>
</comment>
<dbReference type="InterPro" id="IPR014017">
    <property type="entry name" value="DNA_helicase_UvrD-like_C"/>
</dbReference>
<dbReference type="PANTHER" id="PTHR11070">
    <property type="entry name" value="UVRD / RECB / PCRA DNA HELICASE FAMILY MEMBER"/>
    <property type="match status" value="1"/>
</dbReference>
<protein>
    <recommendedName>
        <fullName evidence="8">DNA 3'-5' helicase</fullName>
        <ecNumber evidence="8">5.6.2.4</ecNumber>
    </recommendedName>
</protein>
<dbReference type="GO" id="GO:0005524">
    <property type="term" value="F:ATP binding"/>
    <property type="evidence" value="ECO:0007669"/>
    <property type="project" value="UniProtKB-UniRule"/>
</dbReference>
<dbReference type="InterPro" id="IPR022161">
    <property type="entry name" value="Helicase_IV_N"/>
</dbReference>
<comment type="catalytic activity">
    <reaction evidence="7">
        <text>Couples ATP hydrolysis with the unwinding of duplex DNA by translocating in the 3'-5' direction.</text>
        <dbReference type="EC" id="5.6.2.4"/>
    </reaction>
</comment>
<dbReference type="PROSITE" id="PS51198">
    <property type="entry name" value="UVRD_HELICASE_ATP_BIND"/>
    <property type="match status" value="1"/>
</dbReference>
<organism evidence="12 13">
    <name type="scientific">Vibrio gelatinilyticus</name>
    <dbReference type="NCBI Taxonomy" id="2893468"/>
    <lineage>
        <taxon>Bacteria</taxon>
        <taxon>Pseudomonadati</taxon>
        <taxon>Pseudomonadota</taxon>
        <taxon>Gammaproteobacteria</taxon>
        <taxon>Vibrionales</taxon>
        <taxon>Vibrionaceae</taxon>
        <taxon>Vibrio</taxon>
    </lineage>
</organism>
<dbReference type="Gene3D" id="1.10.10.160">
    <property type="match status" value="1"/>
</dbReference>
<evidence type="ECO:0000256" key="7">
    <source>
        <dbReference type="ARBA" id="ARBA00034617"/>
    </source>
</evidence>
<dbReference type="Gene3D" id="3.40.50.300">
    <property type="entry name" value="P-loop containing nucleotide triphosphate hydrolases"/>
    <property type="match status" value="2"/>
</dbReference>
<evidence type="ECO:0000256" key="8">
    <source>
        <dbReference type="ARBA" id="ARBA00034808"/>
    </source>
</evidence>
<dbReference type="Proteomes" id="UP001139488">
    <property type="component" value="Unassembled WGS sequence"/>
</dbReference>
<comment type="catalytic activity">
    <reaction evidence="9">
        <text>ATP + H2O = ADP + phosphate + H(+)</text>
        <dbReference type="Rhea" id="RHEA:13065"/>
        <dbReference type="ChEBI" id="CHEBI:15377"/>
        <dbReference type="ChEBI" id="CHEBI:15378"/>
        <dbReference type="ChEBI" id="CHEBI:30616"/>
        <dbReference type="ChEBI" id="CHEBI:43474"/>
        <dbReference type="ChEBI" id="CHEBI:456216"/>
        <dbReference type="EC" id="5.6.2.4"/>
    </reaction>
</comment>
<dbReference type="GO" id="GO:0000725">
    <property type="term" value="P:recombinational repair"/>
    <property type="evidence" value="ECO:0007669"/>
    <property type="project" value="TreeGrafter"/>
</dbReference>
<dbReference type="Pfam" id="PF13361">
    <property type="entry name" value="UvrD_C"/>
    <property type="match status" value="1"/>
</dbReference>
<evidence type="ECO:0000256" key="10">
    <source>
        <dbReference type="PROSITE-ProRule" id="PRU00560"/>
    </source>
</evidence>
<dbReference type="Pfam" id="PF00580">
    <property type="entry name" value="UvrD-helicase"/>
    <property type="match status" value="1"/>
</dbReference>
<comment type="similarity">
    <text evidence="1">Belongs to the helicase family. UvrD subfamily.</text>
</comment>
<dbReference type="InterPro" id="IPR013986">
    <property type="entry name" value="DExx_box_DNA_helicase_dom_sf"/>
</dbReference>
<dbReference type="GO" id="GO:0003677">
    <property type="term" value="F:DNA binding"/>
    <property type="evidence" value="ECO:0007669"/>
    <property type="project" value="InterPro"/>
</dbReference>
<keyword evidence="4 10" id="KW-0347">Helicase</keyword>
<reference evidence="12" key="1">
    <citation type="submission" date="2021-11" db="EMBL/GenBank/DDBJ databases">
        <title>Vibrio ZSDE26 sp. nov. and Vibrio ZSDZ34 sp. nov., isolated from coastal seawater in Qingdao.</title>
        <authorList>
            <person name="Zhang P."/>
        </authorList>
    </citation>
    <scope>NUCLEOTIDE SEQUENCE</scope>
    <source>
        <strain evidence="12">ZSDZ34</strain>
    </source>
</reference>
<evidence type="ECO:0000256" key="9">
    <source>
        <dbReference type="ARBA" id="ARBA00048988"/>
    </source>
</evidence>
<keyword evidence="13" id="KW-1185">Reference proteome</keyword>
<dbReference type="NCBIfam" id="NF008276">
    <property type="entry name" value="PRK11054.1"/>
    <property type="match status" value="1"/>
</dbReference>
<evidence type="ECO:0000313" key="12">
    <source>
        <dbReference type="EMBL" id="MCJ2377052.1"/>
    </source>
</evidence>
<accession>A0A9X2AYT2</accession>
<name>A0A9X2AYT2_9VIBR</name>
<keyword evidence="5 10" id="KW-0067">ATP-binding</keyword>
<dbReference type="Pfam" id="PF12462">
    <property type="entry name" value="Helicase_IV_N"/>
    <property type="match status" value="1"/>
</dbReference>
<keyword evidence="3 10" id="KW-0378">Hydrolase</keyword>
<gene>
    <name evidence="12" type="primary">helD</name>
    <name evidence="12" type="ORF">LNL84_09415</name>
</gene>
<dbReference type="SUPFAM" id="SSF52540">
    <property type="entry name" value="P-loop containing nucleoside triphosphate hydrolases"/>
    <property type="match status" value="1"/>
</dbReference>
<sequence>MQLCASELAQLFTQHEYRSICIDEETLELASANSVVRIPFSIWNGKIAVKRGLVWSELRVLSHEEEGRQTVWVVQGLPWPEAKRFARQAVHCYQLWHTEQCTLLKTFLPKWEEDLHRLIQLPRYLPYSKVQAWRQLVEKQFTDMSMSLCEAKRRMPDRIEALIPWIDNPARTLEQRNHQWVSRERENWQVLFSQSESSPLNLSQQNAVLLNNDHNLVLAGAGSGKTSVLITRVSYLIQSHLAQPEEILMLAFGRDAAAEMRARLESKFGQVAEKIQVLTFHQLGLNVLRDVSKDPIVISPLATEERLKTAWCIDWLKRHWMTPTNFKRWQKHLSKWPIAYLKGDDELGSQTENPKLIAWLEKQLDQLISSSMSKKDIQELIVGEQDYSRLNSELMLTWPCYQAWQKQLKEQKHVDFTTMIQQATKYIKNNRFKGGWKFIMVDEYQDISPDRLALVQSLCEQCKLEETPTLFAVGDDWQSIYQFTGSNVDLTTRFDRRFPNAVVHNLETTYRFNSQLAQVANDFIQKNPNQLEKVLDSYKEVKQKSVIVEPMGNLEKCLDELNRKTTKAVSVLILGRNHYHCPELISDWCQRFGQLQISFMTCHGSKGKEADYVFIVHVDEGQFPGQKKNIHLSDALTKTTDTFPYAEERRLFYVALTRAKRKAWVMYSTTPSEFVKEMMEHPRVLQKKEAS</sequence>
<dbReference type="InterPro" id="IPR014016">
    <property type="entry name" value="UvrD-like_ATP-bd"/>
</dbReference>
<evidence type="ECO:0000256" key="6">
    <source>
        <dbReference type="ARBA" id="ARBA00023235"/>
    </source>
</evidence>
<evidence type="ECO:0000259" key="11">
    <source>
        <dbReference type="PROSITE" id="PS51198"/>
    </source>
</evidence>
<dbReference type="GO" id="GO:0016787">
    <property type="term" value="F:hydrolase activity"/>
    <property type="evidence" value="ECO:0007669"/>
    <property type="project" value="UniProtKB-UniRule"/>
</dbReference>
<dbReference type="CDD" id="cd17932">
    <property type="entry name" value="DEXQc_UvrD"/>
    <property type="match status" value="1"/>
</dbReference>
<dbReference type="FunFam" id="3.40.50.300:FF:000975">
    <property type="entry name" value="DNA helicase"/>
    <property type="match status" value="1"/>
</dbReference>
<evidence type="ECO:0000256" key="4">
    <source>
        <dbReference type="ARBA" id="ARBA00022806"/>
    </source>
</evidence>
<evidence type="ECO:0000256" key="3">
    <source>
        <dbReference type="ARBA" id="ARBA00022801"/>
    </source>
</evidence>
<feature type="domain" description="UvrD-like helicase ATP-binding" evidence="11">
    <location>
        <begin position="198"/>
        <end position="513"/>
    </location>
</feature>
<dbReference type="InterPro" id="IPR027417">
    <property type="entry name" value="P-loop_NTPase"/>
</dbReference>
<feature type="binding site" evidence="10">
    <location>
        <begin position="219"/>
        <end position="226"/>
    </location>
    <ligand>
        <name>ATP</name>
        <dbReference type="ChEBI" id="CHEBI:30616"/>
    </ligand>
</feature>
<evidence type="ECO:0000313" key="13">
    <source>
        <dbReference type="Proteomes" id="UP001139488"/>
    </source>
</evidence>
<keyword evidence="2 10" id="KW-0547">Nucleotide-binding</keyword>
<proteinExistence type="inferred from homology"/>
<dbReference type="EMBL" id="JAJNNZ010000006">
    <property type="protein sequence ID" value="MCJ2377052.1"/>
    <property type="molecule type" value="Genomic_DNA"/>
</dbReference>
<dbReference type="RefSeq" id="WP_244356987.1">
    <property type="nucleotide sequence ID" value="NZ_JAJNNZ010000006.1"/>
</dbReference>
<evidence type="ECO:0000256" key="5">
    <source>
        <dbReference type="ARBA" id="ARBA00022840"/>
    </source>
</evidence>
<dbReference type="AlphaFoldDB" id="A0A9X2AYT2"/>
<evidence type="ECO:0000256" key="1">
    <source>
        <dbReference type="ARBA" id="ARBA00009922"/>
    </source>
</evidence>
<evidence type="ECO:0000256" key="2">
    <source>
        <dbReference type="ARBA" id="ARBA00022741"/>
    </source>
</evidence>
<dbReference type="InterPro" id="IPR000212">
    <property type="entry name" value="DNA_helicase_UvrD/REP"/>
</dbReference>